<dbReference type="Pfam" id="PF00069">
    <property type="entry name" value="Pkinase"/>
    <property type="match status" value="1"/>
</dbReference>
<accession>A0A0C3L9W7</accession>
<dbReference type="PANTHER" id="PTHR44329">
    <property type="entry name" value="SERINE/THREONINE-PROTEIN KINASE TNNI3K-RELATED"/>
    <property type="match status" value="1"/>
</dbReference>
<dbReference type="SUPFAM" id="SSF56112">
    <property type="entry name" value="Protein kinase-like (PK-like)"/>
    <property type="match status" value="1"/>
</dbReference>
<evidence type="ECO:0000313" key="4">
    <source>
        <dbReference type="EMBL" id="KIO18267.1"/>
    </source>
</evidence>
<dbReference type="PANTHER" id="PTHR44329:SF298">
    <property type="entry name" value="MIXED LINEAGE KINASE DOMAIN-LIKE PROTEIN"/>
    <property type="match status" value="1"/>
</dbReference>
<sequence>MGILLKLNHPNINPLLGMFRDDEGYHMVSPWLENGSVHSCILNDVSFDGVKVLLGIAEALLYLRQNGVVHGDLKLDNVLLSLNGDAKLIDFGLAKILRLNSATSTSMKGAGTVAWQAPEILNGDPRSTETDVWAFGMVVVEYLTRKPPFWDAKDSGTIVTRIILKKDRPSRGDVDLEYAPKCWQELWDLASRCWSQKPSDRPEMKYIVDYLTEVQEKQNAQTS</sequence>
<dbReference type="GO" id="GO:0004674">
    <property type="term" value="F:protein serine/threonine kinase activity"/>
    <property type="evidence" value="ECO:0007669"/>
    <property type="project" value="TreeGrafter"/>
</dbReference>
<dbReference type="PIRSF" id="PIRSF000654">
    <property type="entry name" value="Integrin-linked_kinase"/>
    <property type="match status" value="1"/>
</dbReference>
<dbReference type="AlphaFoldDB" id="A0A0C3L9W7"/>
<dbReference type="GO" id="GO:0005524">
    <property type="term" value="F:ATP binding"/>
    <property type="evidence" value="ECO:0007669"/>
    <property type="project" value="UniProtKB-KW"/>
</dbReference>
<dbReference type="InterPro" id="IPR051681">
    <property type="entry name" value="Ser/Thr_Kinases-Pseudokinases"/>
</dbReference>
<reference evidence="4 5" key="1">
    <citation type="submission" date="2014-04" db="EMBL/GenBank/DDBJ databases">
        <authorList>
            <consortium name="DOE Joint Genome Institute"/>
            <person name="Kuo A."/>
            <person name="Girlanda M."/>
            <person name="Perotto S."/>
            <person name="Kohler A."/>
            <person name="Nagy L.G."/>
            <person name="Floudas D."/>
            <person name="Copeland A."/>
            <person name="Barry K.W."/>
            <person name="Cichocki N."/>
            <person name="Veneault-Fourrey C."/>
            <person name="LaButti K."/>
            <person name="Lindquist E.A."/>
            <person name="Lipzen A."/>
            <person name="Lundell T."/>
            <person name="Morin E."/>
            <person name="Murat C."/>
            <person name="Sun H."/>
            <person name="Tunlid A."/>
            <person name="Henrissat B."/>
            <person name="Grigoriev I.V."/>
            <person name="Hibbett D.S."/>
            <person name="Martin F."/>
            <person name="Nordberg H.P."/>
            <person name="Cantor M.N."/>
            <person name="Hua S.X."/>
        </authorList>
    </citation>
    <scope>NUCLEOTIDE SEQUENCE [LARGE SCALE GENOMIC DNA]</scope>
    <source>
        <strain evidence="4 5">MUT 4182</strain>
    </source>
</reference>
<dbReference type="InterPro" id="IPR000719">
    <property type="entry name" value="Prot_kinase_dom"/>
</dbReference>
<dbReference type="SMART" id="SM00220">
    <property type="entry name" value="S_TKc"/>
    <property type="match status" value="1"/>
</dbReference>
<evidence type="ECO:0000259" key="3">
    <source>
        <dbReference type="PROSITE" id="PS50011"/>
    </source>
</evidence>
<dbReference type="InterPro" id="IPR011009">
    <property type="entry name" value="Kinase-like_dom_sf"/>
</dbReference>
<proteinExistence type="predicted"/>
<dbReference type="Gene3D" id="1.10.510.10">
    <property type="entry name" value="Transferase(Phosphotransferase) domain 1"/>
    <property type="match status" value="1"/>
</dbReference>
<dbReference type="OrthoDB" id="4062651at2759"/>
<keyword evidence="5" id="KW-1185">Reference proteome</keyword>
<keyword evidence="1" id="KW-0547">Nucleotide-binding</keyword>
<dbReference type="HOGENOM" id="CLU_000288_7_18_1"/>
<feature type="domain" description="Protein kinase" evidence="3">
    <location>
        <begin position="1"/>
        <end position="211"/>
    </location>
</feature>
<dbReference type="PROSITE" id="PS50011">
    <property type="entry name" value="PROTEIN_KINASE_DOM"/>
    <property type="match status" value="1"/>
</dbReference>
<dbReference type="Proteomes" id="UP000054248">
    <property type="component" value="Unassembled WGS sequence"/>
</dbReference>
<evidence type="ECO:0000313" key="5">
    <source>
        <dbReference type="Proteomes" id="UP000054248"/>
    </source>
</evidence>
<protein>
    <recommendedName>
        <fullName evidence="3">Protein kinase domain-containing protein</fullName>
    </recommendedName>
</protein>
<evidence type="ECO:0000256" key="1">
    <source>
        <dbReference type="ARBA" id="ARBA00022741"/>
    </source>
</evidence>
<reference evidence="5" key="2">
    <citation type="submission" date="2015-01" db="EMBL/GenBank/DDBJ databases">
        <title>Evolutionary Origins and Diversification of the Mycorrhizal Mutualists.</title>
        <authorList>
            <consortium name="DOE Joint Genome Institute"/>
            <consortium name="Mycorrhizal Genomics Consortium"/>
            <person name="Kohler A."/>
            <person name="Kuo A."/>
            <person name="Nagy L.G."/>
            <person name="Floudas D."/>
            <person name="Copeland A."/>
            <person name="Barry K.W."/>
            <person name="Cichocki N."/>
            <person name="Veneault-Fourrey C."/>
            <person name="LaButti K."/>
            <person name="Lindquist E.A."/>
            <person name="Lipzen A."/>
            <person name="Lundell T."/>
            <person name="Morin E."/>
            <person name="Murat C."/>
            <person name="Riley R."/>
            <person name="Ohm R."/>
            <person name="Sun H."/>
            <person name="Tunlid A."/>
            <person name="Henrissat B."/>
            <person name="Grigoriev I.V."/>
            <person name="Hibbett D.S."/>
            <person name="Martin F."/>
        </authorList>
    </citation>
    <scope>NUCLEOTIDE SEQUENCE [LARGE SCALE GENOMIC DNA]</scope>
    <source>
        <strain evidence="5">MUT 4182</strain>
    </source>
</reference>
<name>A0A0C3L9W7_9AGAM</name>
<dbReference type="EMBL" id="KN823300">
    <property type="protein sequence ID" value="KIO18267.1"/>
    <property type="molecule type" value="Genomic_DNA"/>
</dbReference>
<evidence type="ECO:0000256" key="2">
    <source>
        <dbReference type="ARBA" id="ARBA00022840"/>
    </source>
</evidence>
<organism evidence="4 5">
    <name type="scientific">Tulasnella calospora MUT 4182</name>
    <dbReference type="NCBI Taxonomy" id="1051891"/>
    <lineage>
        <taxon>Eukaryota</taxon>
        <taxon>Fungi</taxon>
        <taxon>Dikarya</taxon>
        <taxon>Basidiomycota</taxon>
        <taxon>Agaricomycotina</taxon>
        <taxon>Agaricomycetes</taxon>
        <taxon>Cantharellales</taxon>
        <taxon>Tulasnellaceae</taxon>
        <taxon>Tulasnella</taxon>
    </lineage>
</organism>
<dbReference type="InterPro" id="IPR008271">
    <property type="entry name" value="Ser/Thr_kinase_AS"/>
</dbReference>
<keyword evidence="2" id="KW-0067">ATP-binding</keyword>
<gene>
    <name evidence="4" type="ORF">M407DRAFT_160782</name>
</gene>
<dbReference type="PROSITE" id="PS00108">
    <property type="entry name" value="PROTEIN_KINASE_ST"/>
    <property type="match status" value="1"/>
</dbReference>